<evidence type="ECO:0000313" key="1">
    <source>
        <dbReference type="EMBL" id="KJZ68411.1"/>
    </source>
</evidence>
<protein>
    <submittedName>
        <fullName evidence="1">Uncharacterized protein</fullName>
    </submittedName>
</protein>
<dbReference type="Proteomes" id="UP000054481">
    <property type="component" value="Unassembled WGS sequence"/>
</dbReference>
<dbReference type="AlphaFoldDB" id="A0A0F7ZF27"/>
<sequence length="160" mass="17597">MERLSFDYLVLSAEPLITSSPLRDYRYSTLDPSHKSFRLARLLPPKPSINGLPVPETQIRCAALHQRPPALSCMKLFDTRKSRRVADLIVAENKLPEQGVALKRAIPATTATAHAASDPDTLEELKERVAQVVATPTGLSVLPLERQQGVEDSRSSFAAL</sequence>
<accession>A0A0F7ZF27</accession>
<gene>
    <name evidence="1" type="ORF">HIM_12199</name>
</gene>
<proteinExistence type="predicted"/>
<evidence type="ECO:0000313" key="2">
    <source>
        <dbReference type="Proteomes" id="UP000054481"/>
    </source>
</evidence>
<keyword evidence="2" id="KW-1185">Reference proteome</keyword>
<name>A0A0F7ZF27_9HYPO</name>
<dbReference type="EMBL" id="KQ030901">
    <property type="protein sequence ID" value="KJZ68411.1"/>
    <property type="molecule type" value="Genomic_DNA"/>
</dbReference>
<organism evidence="1 2">
    <name type="scientific">Hirsutella minnesotensis 3608</name>
    <dbReference type="NCBI Taxonomy" id="1043627"/>
    <lineage>
        <taxon>Eukaryota</taxon>
        <taxon>Fungi</taxon>
        <taxon>Dikarya</taxon>
        <taxon>Ascomycota</taxon>
        <taxon>Pezizomycotina</taxon>
        <taxon>Sordariomycetes</taxon>
        <taxon>Hypocreomycetidae</taxon>
        <taxon>Hypocreales</taxon>
        <taxon>Ophiocordycipitaceae</taxon>
        <taxon>Hirsutella</taxon>
    </lineage>
</organism>
<reference evidence="1 2" key="1">
    <citation type="journal article" date="2014" name="Genome Biol. Evol.">
        <title>Comparative genomics and transcriptomics analyses reveal divergent lifestyle features of nematode endoparasitic fungus Hirsutella minnesotensis.</title>
        <authorList>
            <person name="Lai Y."/>
            <person name="Liu K."/>
            <person name="Zhang X."/>
            <person name="Zhang X."/>
            <person name="Li K."/>
            <person name="Wang N."/>
            <person name="Shu C."/>
            <person name="Wu Y."/>
            <person name="Wang C."/>
            <person name="Bushley K.E."/>
            <person name="Xiang M."/>
            <person name="Liu X."/>
        </authorList>
    </citation>
    <scope>NUCLEOTIDE SEQUENCE [LARGE SCALE GENOMIC DNA]</scope>
    <source>
        <strain evidence="1 2">3608</strain>
    </source>
</reference>